<dbReference type="Pfam" id="PF00122">
    <property type="entry name" value="E1-E2_ATPase"/>
    <property type="match status" value="1"/>
</dbReference>
<dbReference type="RefSeq" id="WP_021875065.1">
    <property type="nucleotide sequence ID" value="NZ_CP018624.1"/>
</dbReference>
<name>A0ABD4RIL7_9CLOT</name>
<sequence>MIDTRNSNLSIDKLIRFSKININEIYKILKTNINGISEEEARIRIQRYGPNIIPSSLNFIKENNKYLSCIRNKKERILSAEDITMGDIICLKEGDYIPADVRIISCNDFSINQYILTGENTIIKKYENIRGNYYQHKDITELDNICLQGAKVEKGRATVLVIAIGKDTYYSKNKRPSNKVSNLKSRKRIYKIKSMIKLLEI</sequence>
<comment type="similarity">
    <text evidence="2">Belongs to the cation transport ATPase (P-type) (TC 3.A.3) family. Type IIA subfamily.</text>
</comment>
<accession>A0ABD4RIL7</accession>
<feature type="domain" description="P-type ATPase A" evidence="4">
    <location>
        <begin position="68"/>
        <end position="172"/>
    </location>
</feature>
<dbReference type="KEGG" id="cchv:BTM20_04315"/>
<gene>
    <name evidence="6" type="ORF">K4H94_08860</name>
</gene>
<evidence type="ECO:0000256" key="3">
    <source>
        <dbReference type="ARBA" id="ARBA00022475"/>
    </source>
</evidence>
<dbReference type="SUPFAM" id="SSF81665">
    <property type="entry name" value="Calcium ATPase, transmembrane domain M"/>
    <property type="match status" value="1"/>
</dbReference>
<proteinExistence type="inferred from homology"/>
<keyword evidence="3" id="KW-0472">Membrane</keyword>
<evidence type="ECO:0000256" key="2">
    <source>
        <dbReference type="ARBA" id="ARBA00005675"/>
    </source>
</evidence>
<dbReference type="InterPro" id="IPR023298">
    <property type="entry name" value="ATPase_P-typ_TM_dom_sf"/>
</dbReference>
<dbReference type="SUPFAM" id="SSF81653">
    <property type="entry name" value="Calcium ATPase, transduction domain A"/>
    <property type="match status" value="1"/>
</dbReference>
<evidence type="ECO:0000256" key="1">
    <source>
        <dbReference type="ARBA" id="ARBA00004651"/>
    </source>
</evidence>
<reference evidence="6 7" key="1">
    <citation type="submission" date="2021-08" db="EMBL/GenBank/DDBJ databases">
        <title>Genome sequence analysis of Clostridium chauvoei strains of European origin and evaluation of typing options for outbreak investigations.</title>
        <authorList>
            <person name="Abdel-Glil M."/>
            <person name="Thomas P."/>
            <person name="Seyboldt C."/>
        </authorList>
    </citation>
    <scope>NUCLEOTIDE SEQUENCE [LARGE SCALE GENOMIC DNA]</scope>
    <source>
        <strain evidence="6 7">S0260-09</strain>
    </source>
</reference>
<dbReference type="InterPro" id="IPR050510">
    <property type="entry name" value="Cation_transp_ATPase_P-type"/>
</dbReference>
<evidence type="ECO:0000313" key="7">
    <source>
        <dbReference type="Proteomes" id="UP000775179"/>
    </source>
</evidence>
<evidence type="ECO:0000313" key="6">
    <source>
        <dbReference type="EMBL" id="MBX7291133.1"/>
    </source>
</evidence>
<dbReference type="GO" id="GO:0005886">
    <property type="term" value="C:plasma membrane"/>
    <property type="evidence" value="ECO:0007669"/>
    <property type="project" value="UniProtKB-SubCell"/>
</dbReference>
<protein>
    <submittedName>
        <fullName evidence="6">Uncharacterized protein</fullName>
    </submittedName>
</protein>
<dbReference type="InterPro" id="IPR008250">
    <property type="entry name" value="ATPase_P-typ_transduc_dom_A_sf"/>
</dbReference>
<dbReference type="InterPro" id="IPR004014">
    <property type="entry name" value="ATPase_P-typ_cation-transptr_N"/>
</dbReference>
<organism evidence="6 7">
    <name type="scientific">Clostridium chauvoei</name>
    <dbReference type="NCBI Taxonomy" id="46867"/>
    <lineage>
        <taxon>Bacteria</taxon>
        <taxon>Bacillati</taxon>
        <taxon>Bacillota</taxon>
        <taxon>Clostridia</taxon>
        <taxon>Eubacteriales</taxon>
        <taxon>Clostridiaceae</taxon>
        <taxon>Clostridium</taxon>
    </lineage>
</organism>
<evidence type="ECO:0000259" key="4">
    <source>
        <dbReference type="Pfam" id="PF00122"/>
    </source>
</evidence>
<dbReference type="InterPro" id="IPR059000">
    <property type="entry name" value="ATPase_P-type_domA"/>
</dbReference>
<dbReference type="PANTHER" id="PTHR43294:SF21">
    <property type="entry name" value="CATION TRANSPORTING ATPASE"/>
    <property type="match status" value="1"/>
</dbReference>
<dbReference type="Proteomes" id="UP000775179">
    <property type="component" value="Unassembled WGS sequence"/>
</dbReference>
<dbReference type="EMBL" id="JAIFTX010000018">
    <property type="protein sequence ID" value="MBX7291133.1"/>
    <property type="molecule type" value="Genomic_DNA"/>
</dbReference>
<feature type="domain" description="Cation-transporting P-type ATPase N-terminal" evidence="5">
    <location>
        <begin position="19"/>
        <end position="55"/>
    </location>
</feature>
<comment type="caution">
    <text evidence="6">The sequence shown here is derived from an EMBL/GenBank/DDBJ whole genome shotgun (WGS) entry which is preliminary data.</text>
</comment>
<dbReference type="Pfam" id="PF00690">
    <property type="entry name" value="Cation_ATPase_N"/>
    <property type="match status" value="1"/>
</dbReference>
<dbReference type="AlphaFoldDB" id="A0ABD4RIL7"/>
<dbReference type="PANTHER" id="PTHR43294">
    <property type="entry name" value="SODIUM/POTASSIUM-TRANSPORTING ATPASE SUBUNIT ALPHA"/>
    <property type="match status" value="1"/>
</dbReference>
<dbReference type="Gene3D" id="2.70.150.10">
    <property type="entry name" value="Calcium-transporting ATPase, cytoplasmic transduction domain A"/>
    <property type="match status" value="1"/>
</dbReference>
<comment type="subcellular location">
    <subcellularLocation>
        <location evidence="1">Cell membrane</location>
        <topology evidence="1">Multi-pass membrane protein</topology>
    </subcellularLocation>
</comment>
<keyword evidence="3" id="KW-1003">Cell membrane</keyword>
<dbReference type="GeneID" id="66301078"/>
<evidence type="ECO:0000259" key="5">
    <source>
        <dbReference type="Pfam" id="PF00690"/>
    </source>
</evidence>